<dbReference type="EMBL" id="LBTA01000024">
    <property type="protein sequence ID" value="KKQ32250.1"/>
    <property type="molecule type" value="Genomic_DNA"/>
</dbReference>
<protein>
    <recommendedName>
        <fullName evidence="5">Solute-binding protein family 3/N-terminal domain-containing protein</fullName>
    </recommendedName>
</protein>
<feature type="chain" id="PRO_5005437407" description="Solute-binding protein family 3/N-terminal domain-containing protein" evidence="4">
    <location>
        <begin position="25"/>
        <end position="360"/>
    </location>
</feature>
<proteinExistence type="predicted"/>
<gene>
    <name evidence="6" type="ORF">US45_C0024G0005</name>
</gene>
<feature type="signal peptide" evidence="4">
    <location>
        <begin position="1"/>
        <end position="24"/>
    </location>
</feature>
<accession>A0A0G0H143</accession>
<keyword evidence="2" id="KW-0175">Coiled coil</keyword>
<keyword evidence="1 4" id="KW-0732">Signal</keyword>
<organism evidence="6 7">
    <name type="scientific">Candidatus Nomurabacteria bacterium GW2011_GWA1_37_20</name>
    <dbReference type="NCBI Taxonomy" id="1618729"/>
    <lineage>
        <taxon>Bacteria</taxon>
        <taxon>Candidatus Nomuraibacteriota</taxon>
    </lineage>
</organism>
<dbReference type="PANTHER" id="PTHR35936:SF32">
    <property type="entry name" value="MEMBRANE-BOUND LYTIC MUREIN TRANSGLYCOSYLASE F"/>
    <property type="match status" value="1"/>
</dbReference>
<keyword evidence="3" id="KW-0812">Transmembrane</keyword>
<reference evidence="6 7" key="1">
    <citation type="journal article" date="2015" name="Nature">
        <title>rRNA introns, odd ribosomes, and small enigmatic genomes across a large radiation of phyla.</title>
        <authorList>
            <person name="Brown C.T."/>
            <person name="Hug L.A."/>
            <person name="Thomas B.C."/>
            <person name="Sharon I."/>
            <person name="Castelle C.J."/>
            <person name="Singh A."/>
            <person name="Wilkins M.J."/>
            <person name="Williams K.H."/>
            <person name="Banfield J.F."/>
        </authorList>
    </citation>
    <scope>NUCLEOTIDE SEQUENCE [LARGE SCALE GENOMIC DNA]</scope>
</reference>
<sequence length="360" mass="40488">MLRKWKFILIIVSLLSITVTPLFAQTKDLLSPSENLWLKSRNNTIVVYPEENAPPYSYKNTAGNPQGLSIDYIELIAEKIGAKIQYLTPRPANQVMEDIQKDKGDVVAIITPDKDKEQFLLFTENYITSPAVIVVRKDYQKNTGLTLNYFNGKRVGVVNDSALEAYIRINYPRVVIDEMTDDEISLQQVVLGEIDAATMDVASLSYFLSKQVLSSVKIAGSTGFEYKPSFGIPKNISILQSILEKGLSQISSSDRALLTEKWIVVPEQEKKENSLFSAIQSNSGVVILYALFGLGIIIVILLRRRHRSFVASYFKKAEDINELRTEVSGLEKVNDMLAKEIKEVKAEEDRIQEKINSLGK</sequence>
<dbReference type="CDD" id="cd01007">
    <property type="entry name" value="PBP2_BvgS_HisK_like"/>
    <property type="match status" value="1"/>
</dbReference>
<dbReference type="InterPro" id="IPR001638">
    <property type="entry name" value="Solute-binding_3/MltF_N"/>
</dbReference>
<dbReference type="Proteomes" id="UP000034701">
    <property type="component" value="Unassembled WGS sequence"/>
</dbReference>
<feature type="coiled-coil region" evidence="2">
    <location>
        <begin position="320"/>
        <end position="357"/>
    </location>
</feature>
<name>A0A0G0H143_9BACT</name>
<evidence type="ECO:0000256" key="3">
    <source>
        <dbReference type="SAM" id="Phobius"/>
    </source>
</evidence>
<evidence type="ECO:0000259" key="5">
    <source>
        <dbReference type="SMART" id="SM00062"/>
    </source>
</evidence>
<feature type="domain" description="Solute-binding protein family 3/N-terminal" evidence="5">
    <location>
        <begin position="44"/>
        <end position="266"/>
    </location>
</feature>
<dbReference type="PANTHER" id="PTHR35936">
    <property type="entry name" value="MEMBRANE-BOUND LYTIC MUREIN TRANSGLYCOSYLASE F"/>
    <property type="match status" value="1"/>
</dbReference>
<dbReference type="Gene3D" id="3.40.190.10">
    <property type="entry name" value="Periplasmic binding protein-like II"/>
    <property type="match status" value="2"/>
</dbReference>
<feature type="transmembrane region" description="Helical" evidence="3">
    <location>
        <begin position="283"/>
        <end position="302"/>
    </location>
</feature>
<evidence type="ECO:0000313" key="6">
    <source>
        <dbReference type="EMBL" id="KKQ32250.1"/>
    </source>
</evidence>
<dbReference type="SMART" id="SM00062">
    <property type="entry name" value="PBPb"/>
    <property type="match status" value="1"/>
</dbReference>
<evidence type="ECO:0000256" key="4">
    <source>
        <dbReference type="SAM" id="SignalP"/>
    </source>
</evidence>
<keyword evidence="3" id="KW-1133">Transmembrane helix</keyword>
<evidence type="ECO:0000313" key="7">
    <source>
        <dbReference type="Proteomes" id="UP000034701"/>
    </source>
</evidence>
<dbReference type="SUPFAM" id="SSF53850">
    <property type="entry name" value="Periplasmic binding protein-like II"/>
    <property type="match status" value="1"/>
</dbReference>
<keyword evidence="3" id="KW-0472">Membrane</keyword>
<comment type="caution">
    <text evidence="6">The sequence shown here is derived from an EMBL/GenBank/DDBJ whole genome shotgun (WGS) entry which is preliminary data.</text>
</comment>
<evidence type="ECO:0000256" key="2">
    <source>
        <dbReference type="SAM" id="Coils"/>
    </source>
</evidence>
<dbReference type="AlphaFoldDB" id="A0A0G0H143"/>
<evidence type="ECO:0000256" key="1">
    <source>
        <dbReference type="ARBA" id="ARBA00022729"/>
    </source>
</evidence>
<dbReference type="Pfam" id="PF00497">
    <property type="entry name" value="SBP_bac_3"/>
    <property type="match status" value="1"/>
</dbReference>